<accession>A0AA39Z680</accession>
<feature type="compositionally biased region" description="Low complexity" evidence="1">
    <location>
        <begin position="255"/>
        <end position="271"/>
    </location>
</feature>
<gene>
    <name evidence="2" type="ORF">DIS24_g163</name>
</gene>
<sequence>MIPDPNDIPIIFTNLIPDLPDPLELPLYLENLPDYINDLTDDEPWSETHTWYSFFTPAATSLIDQLASNIAPAFTGLPDAPLTFPNEERAAAAPSISGAAAENYHVCGHRAAVPCPTGYNCVRRPGASCGPELDCGGYCVDVLNGVTLLADAATSTQSDNTTPLEFSQITDFYPTNTLVTSRRGNVMLPPRQVAAPESVGTEEPASTATSVFPPIPCGEGYPPCDPGLQCVDIFVSGIGFAEKRSYCAAVTPGDVSSPSSPVVASSPLASLDDNTPSPTHYPWPDTAWPGPITTLYPMFGPGPVGLSNYHPSSSIEEASPAAASSPALAPVPNGGGHPNIVPYPIVPPPIGPGSSPVASSGPPSATPTEPAPTTLQCGGPANETCPSGFTCVRDLDATAESPTGGCGPACGELGVCIVPERCGGFAGFPCSEPGRTCVDDPDDGCDPLSGGADCMGICV</sequence>
<comment type="caution">
    <text evidence="2">The sequence shown here is derived from an EMBL/GenBank/DDBJ whole genome shotgun (WGS) entry which is preliminary data.</text>
</comment>
<dbReference type="AlphaFoldDB" id="A0AA39Z680"/>
<dbReference type="EMBL" id="JAUJDW010000001">
    <property type="protein sequence ID" value="KAK0664825.1"/>
    <property type="molecule type" value="Genomic_DNA"/>
</dbReference>
<dbReference type="Proteomes" id="UP001175001">
    <property type="component" value="Unassembled WGS sequence"/>
</dbReference>
<feature type="compositionally biased region" description="Low complexity" evidence="1">
    <location>
        <begin position="352"/>
        <end position="373"/>
    </location>
</feature>
<feature type="compositionally biased region" description="Low complexity" evidence="1">
    <location>
        <begin position="311"/>
        <end position="330"/>
    </location>
</feature>
<proteinExistence type="predicted"/>
<feature type="region of interest" description="Disordered" evidence="1">
    <location>
        <begin position="251"/>
        <end position="282"/>
    </location>
</feature>
<evidence type="ECO:0000313" key="3">
    <source>
        <dbReference type="Proteomes" id="UP001175001"/>
    </source>
</evidence>
<evidence type="ECO:0000256" key="1">
    <source>
        <dbReference type="SAM" id="MobiDB-lite"/>
    </source>
</evidence>
<feature type="region of interest" description="Disordered" evidence="1">
    <location>
        <begin position="310"/>
        <end position="375"/>
    </location>
</feature>
<keyword evidence="3" id="KW-1185">Reference proteome</keyword>
<reference evidence="2" key="1">
    <citation type="submission" date="2023-06" db="EMBL/GenBank/DDBJ databases">
        <title>Multi-omics analyses reveal the molecular pathogenesis toolkit of Lasiodiplodia hormozganensis, a cross-kingdom pathogen.</title>
        <authorList>
            <person name="Felix C."/>
            <person name="Meneses R."/>
            <person name="Goncalves M.F.M."/>
            <person name="Tilleman L."/>
            <person name="Duarte A.S."/>
            <person name="Jorrin-Novo J.V."/>
            <person name="Van De Peer Y."/>
            <person name="Deforce D."/>
            <person name="Van Nieuwerburgh F."/>
            <person name="Esteves A.C."/>
            <person name="Alves A."/>
        </authorList>
    </citation>
    <scope>NUCLEOTIDE SEQUENCE</scope>
    <source>
        <strain evidence="2">CBS 339.90</strain>
    </source>
</reference>
<evidence type="ECO:0000313" key="2">
    <source>
        <dbReference type="EMBL" id="KAK0664825.1"/>
    </source>
</evidence>
<protein>
    <submittedName>
        <fullName evidence="2">Uncharacterized protein</fullName>
    </submittedName>
</protein>
<name>A0AA39Z680_9PEZI</name>
<organism evidence="2 3">
    <name type="scientific">Lasiodiplodia hormozganensis</name>
    <dbReference type="NCBI Taxonomy" id="869390"/>
    <lineage>
        <taxon>Eukaryota</taxon>
        <taxon>Fungi</taxon>
        <taxon>Dikarya</taxon>
        <taxon>Ascomycota</taxon>
        <taxon>Pezizomycotina</taxon>
        <taxon>Dothideomycetes</taxon>
        <taxon>Dothideomycetes incertae sedis</taxon>
        <taxon>Botryosphaeriales</taxon>
        <taxon>Botryosphaeriaceae</taxon>
        <taxon>Lasiodiplodia</taxon>
    </lineage>
</organism>